<accession>A0A1M5DU28</accession>
<reference evidence="1 2" key="1">
    <citation type="submission" date="2016-11" db="EMBL/GenBank/DDBJ databases">
        <authorList>
            <person name="Jaros S."/>
            <person name="Januszkiewicz K."/>
            <person name="Wedrychowicz H."/>
        </authorList>
    </citation>
    <scope>NUCLEOTIDE SEQUENCE [LARGE SCALE GENOMIC DNA]</scope>
    <source>
        <strain evidence="1 2">DSM 18119</strain>
    </source>
</reference>
<name>A0A1M5DU28_9BACT</name>
<sequence>MIVHVQAIHFDADSKLIDYVTKKIEKLQQYHDRIIKVDVFLILDNVVHTIKDKIAEIRVHVPKSDFFVKTTSKSFEASFDEALEAIVQQIKKKKEKQAA</sequence>
<evidence type="ECO:0000313" key="1">
    <source>
        <dbReference type="EMBL" id="SHF70435.1"/>
    </source>
</evidence>
<keyword evidence="2" id="KW-1185">Reference proteome</keyword>
<proteinExistence type="predicted"/>
<dbReference type="Pfam" id="PF02482">
    <property type="entry name" value="Ribosomal_S30AE"/>
    <property type="match status" value="1"/>
</dbReference>
<dbReference type="Proteomes" id="UP000184048">
    <property type="component" value="Unassembled WGS sequence"/>
</dbReference>
<organism evidence="1 2">
    <name type="scientific">Flavisolibacter ginsengisoli DSM 18119</name>
    <dbReference type="NCBI Taxonomy" id="1121884"/>
    <lineage>
        <taxon>Bacteria</taxon>
        <taxon>Pseudomonadati</taxon>
        <taxon>Bacteroidota</taxon>
        <taxon>Chitinophagia</taxon>
        <taxon>Chitinophagales</taxon>
        <taxon>Chitinophagaceae</taxon>
        <taxon>Flavisolibacter</taxon>
    </lineage>
</organism>
<dbReference type="InterPro" id="IPR003489">
    <property type="entry name" value="RHF/RaiA"/>
</dbReference>
<dbReference type="EMBL" id="FQUU01000016">
    <property type="protein sequence ID" value="SHF70435.1"/>
    <property type="molecule type" value="Genomic_DNA"/>
</dbReference>
<dbReference type="Gene3D" id="3.30.160.100">
    <property type="entry name" value="Ribosome hibernation promotion factor-like"/>
    <property type="match status" value="1"/>
</dbReference>
<evidence type="ECO:0000313" key="2">
    <source>
        <dbReference type="Proteomes" id="UP000184048"/>
    </source>
</evidence>
<dbReference type="AlphaFoldDB" id="A0A1M5DU28"/>
<dbReference type="SUPFAM" id="SSF69754">
    <property type="entry name" value="Ribosome binding protein Y (YfiA homologue)"/>
    <property type="match status" value="1"/>
</dbReference>
<dbReference type="STRING" id="1121884.SAMN02745131_03336"/>
<dbReference type="OrthoDB" id="9808702at2"/>
<dbReference type="RefSeq" id="WP_072836474.1">
    <property type="nucleotide sequence ID" value="NZ_FQUU01000016.1"/>
</dbReference>
<protein>
    <submittedName>
        <fullName evidence="1">Putative sigma-54 modulation protein</fullName>
    </submittedName>
</protein>
<dbReference type="InterPro" id="IPR036567">
    <property type="entry name" value="RHF-like"/>
</dbReference>
<gene>
    <name evidence="1" type="ORF">SAMN02745131_03336</name>
</gene>